<accession>F6D1K5</accession>
<dbReference type="RefSeq" id="WP_013824735.1">
    <property type="nucleotide sequence ID" value="NC_015574.1"/>
</dbReference>
<dbReference type="eggNOG" id="arCOG00960">
    <property type="taxonomic scope" value="Archaea"/>
</dbReference>
<evidence type="ECO:0000313" key="4">
    <source>
        <dbReference type="Proteomes" id="UP000009231"/>
    </source>
</evidence>
<dbReference type="InterPro" id="IPR017900">
    <property type="entry name" value="4Fe4S_Fe_S_CS"/>
</dbReference>
<feature type="domain" description="4Fe-4S ferredoxin-type" evidence="2">
    <location>
        <begin position="10"/>
        <end position="39"/>
    </location>
</feature>
<dbReference type="SUPFAM" id="SSF54862">
    <property type="entry name" value="4Fe-4S ferredoxins"/>
    <property type="match status" value="1"/>
</dbReference>
<dbReference type="OrthoDB" id="23833at2157"/>
<gene>
    <name evidence="3" type="ordered locus">MSWAN_0187</name>
</gene>
<evidence type="ECO:0000256" key="1">
    <source>
        <dbReference type="SAM" id="MobiDB-lite"/>
    </source>
</evidence>
<feature type="region of interest" description="Disordered" evidence="1">
    <location>
        <begin position="76"/>
        <end position="100"/>
    </location>
</feature>
<dbReference type="EMBL" id="CP002772">
    <property type="protein sequence ID" value="AEG17233.1"/>
    <property type="molecule type" value="Genomic_DNA"/>
</dbReference>
<protein>
    <submittedName>
        <fullName evidence="3">4Fe-4S ferredoxin iron-sulfur binding domain-containing protein</fullName>
    </submittedName>
</protein>
<dbReference type="STRING" id="868131.MSWAN_0187"/>
<reference evidence="3 4" key="1">
    <citation type="journal article" date="2014" name="Int. J. Syst. Evol. Microbiol.">
        <title>Methanobacterium paludis sp. nov. and a novel strain of Methanobacterium lacus isolated from northern peatlands.</title>
        <authorList>
            <person name="Cadillo-Quiroz H."/>
            <person name="Brauer S.L."/>
            <person name="Goodson N."/>
            <person name="Yavitt J.B."/>
            <person name="Zinder S.H."/>
        </authorList>
    </citation>
    <scope>NUCLEOTIDE SEQUENCE [LARGE SCALE GENOMIC DNA]</scope>
    <source>
        <strain evidence="4">DSM 25820 / JCM 18151 / SWAN1</strain>
    </source>
</reference>
<dbReference type="Pfam" id="PF12838">
    <property type="entry name" value="Fer4_7"/>
    <property type="match status" value="1"/>
</dbReference>
<dbReference type="KEGG" id="mew:MSWAN_0187"/>
<keyword evidence="4" id="KW-1185">Reference proteome</keyword>
<dbReference type="GO" id="GO:0016491">
    <property type="term" value="F:oxidoreductase activity"/>
    <property type="evidence" value="ECO:0007669"/>
    <property type="project" value="UniProtKB-ARBA"/>
</dbReference>
<name>F6D1K5_METPW</name>
<feature type="domain" description="4Fe-4S ferredoxin-type" evidence="2">
    <location>
        <begin position="45"/>
        <end position="76"/>
    </location>
</feature>
<dbReference type="AlphaFoldDB" id="F6D1K5"/>
<dbReference type="InterPro" id="IPR017896">
    <property type="entry name" value="4Fe4S_Fe-S-bd"/>
</dbReference>
<dbReference type="Gene3D" id="3.30.70.20">
    <property type="match status" value="1"/>
</dbReference>
<dbReference type="Proteomes" id="UP000009231">
    <property type="component" value="Chromosome"/>
</dbReference>
<feature type="compositionally biased region" description="Basic and acidic residues" evidence="1">
    <location>
        <begin position="76"/>
        <end position="88"/>
    </location>
</feature>
<dbReference type="PROSITE" id="PS00198">
    <property type="entry name" value="4FE4S_FER_1"/>
    <property type="match status" value="1"/>
</dbReference>
<evidence type="ECO:0000259" key="2">
    <source>
        <dbReference type="PROSITE" id="PS51379"/>
    </source>
</evidence>
<sequence length="100" mass="11413">MSEKIQKKEPYPVINTLECKACGRCVLACRKGVLKLSDDTNERGYRYVVYKGEGCSGCGDCYYTCPEPLAIEIHIPKKDKKNEGEKKQWPRSSLREIQPL</sequence>
<dbReference type="PROSITE" id="PS51379">
    <property type="entry name" value="4FE4S_FER_2"/>
    <property type="match status" value="2"/>
</dbReference>
<dbReference type="GeneID" id="10667665"/>
<organism evidence="3 4">
    <name type="scientific">Methanobacterium paludis (strain DSM 25820 / JCM 18151 / SWAN1)</name>
    <dbReference type="NCBI Taxonomy" id="868131"/>
    <lineage>
        <taxon>Archaea</taxon>
        <taxon>Methanobacteriati</taxon>
        <taxon>Methanobacteriota</taxon>
        <taxon>Methanomada group</taxon>
        <taxon>Methanobacteria</taxon>
        <taxon>Methanobacteriales</taxon>
        <taxon>Methanobacteriaceae</taxon>
        <taxon>Methanobacterium</taxon>
    </lineage>
</organism>
<evidence type="ECO:0000313" key="3">
    <source>
        <dbReference type="EMBL" id="AEG17233.1"/>
    </source>
</evidence>
<dbReference type="HOGENOM" id="CLU_139698_5_3_2"/>
<proteinExistence type="predicted"/>